<keyword evidence="4" id="KW-0233">DNA recombination</keyword>
<dbReference type="PROSITE" id="PS51898">
    <property type="entry name" value="TYR_RECOMBINASE"/>
    <property type="match status" value="1"/>
</dbReference>
<keyword evidence="3 5" id="KW-0238">DNA-binding</keyword>
<dbReference type="InterPro" id="IPR044068">
    <property type="entry name" value="CB"/>
</dbReference>
<dbReference type="InterPro" id="IPR013762">
    <property type="entry name" value="Integrase-like_cat_sf"/>
</dbReference>
<dbReference type="Pfam" id="PF17293">
    <property type="entry name" value="Arm-DNA-bind_5"/>
    <property type="match status" value="1"/>
</dbReference>
<dbReference type="InterPro" id="IPR011010">
    <property type="entry name" value="DNA_brk_join_enz"/>
</dbReference>
<dbReference type="SUPFAM" id="SSF56349">
    <property type="entry name" value="DNA breaking-rejoining enzymes"/>
    <property type="match status" value="1"/>
</dbReference>
<dbReference type="InterPro" id="IPR025269">
    <property type="entry name" value="SAM-like_dom"/>
</dbReference>
<keyword evidence="9" id="KW-1185">Reference proteome</keyword>
<protein>
    <submittedName>
        <fullName evidence="8">Site-specific integrase</fullName>
    </submittedName>
</protein>
<dbReference type="Gene3D" id="1.10.443.10">
    <property type="entry name" value="Intergrase catalytic core"/>
    <property type="match status" value="1"/>
</dbReference>
<feature type="domain" description="Core-binding (CB)" evidence="7">
    <location>
        <begin position="105"/>
        <end position="190"/>
    </location>
</feature>
<keyword evidence="2" id="KW-0229">DNA integration</keyword>
<evidence type="ECO:0000313" key="8">
    <source>
        <dbReference type="EMBL" id="MCP1384874.1"/>
    </source>
</evidence>
<dbReference type="InterPro" id="IPR050090">
    <property type="entry name" value="Tyrosine_recombinase_XerCD"/>
</dbReference>
<evidence type="ECO:0000313" key="9">
    <source>
        <dbReference type="Proteomes" id="UP001204772"/>
    </source>
</evidence>
<dbReference type="PANTHER" id="PTHR30349">
    <property type="entry name" value="PHAGE INTEGRASE-RELATED"/>
    <property type="match status" value="1"/>
</dbReference>
<comment type="similarity">
    <text evidence="1">Belongs to the 'phage' integrase family.</text>
</comment>
<dbReference type="EMBL" id="JAMZEL010000009">
    <property type="protein sequence ID" value="MCP1384874.1"/>
    <property type="molecule type" value="Genomic_DNA"/>
</dbReference>
<dbReference type="PROSITE" id="PS51900">
    <property type="entry name" value="CB"/>
    <property type="match status" value="1"/>
</dbReference>
<evidence type="ECO:0000256" key="5">
    <source>
        <dbReference type="PROSITE-ProRule" id="PRU01248"/>
    </source>
</evidence>
<proteinExistence type="inferred from homology"/>
<dbReference type="Proteomes" id="UP001204772">
    <property type="component" value="Unassembled WGS sequence"/>
</dbReference>
<dbReference type="Pfam" id="PF13102">
    <property type="entry name" value="Phage_int_SAM_5"/>
    <property type="match status" value="1"/>
</dbReference>
<dbReference type="InterPro" id="IPR035386">
    <property type="entry name" value="Arm-DNA-bind_5"/>
</dbReference>
<evidence type="ECO:0000256" key="4">
    <source>
        <dbReference type="ARBA" id="ARBA00023172"/>
    </source>
</evidence>
<dbReference type="InterPro" id="IPR002104">
    <property type="entry name" value="Integrase_catalytic"/>
</dbReference>
<dbReference type="InterPro" id="IPR010998">
    <property type="entry name" value="Integrase_recombinase_N"/>
</dbReference>
<comment type="caution">
    <text evidence="8">The sequence shown here is derived from an EMBL/GenBank/DDBJ whole genome shotgun (WGS) entry which is preliminary data.</text>
</comment>
<sequence>MVTFRVELASAPNRDGQYPVRLRITAQRQHKRISLGFAINKKDFNPKGVLDKSNWIRATCSQYLLYNNRIREKYEAGITVVSELSKNGNPTIDEVINALTTNKDQSFIEYYKKQLEYARVRLTLKTAENYGVPLNKLIAYLEEKGKKDITFKELTPAWLKDFESFMYRKNVKNTVSKQLGYVQTIINEAIKDKLLSRSNNPFEEYDFTFDPTEREKLTEDEFKELEEMELTPNFRVCHARDIFLFMYYTHGMRIGDALFIKVGNVYTDGKQTRLEYIMQKTGTAKNVLLGEKAKAIIERYREGKKPYDFLFPFLELGKDYKNPEVFKEQKEAKTSIVNNNLKKLQERLGWQKRITCHIARHTFADTARKKGQNTYNISKALGHTRLSTTEQYLKSFDQNSVDSINEIYE</sequence>
<evidence type="ECO:0000259" key="7">
    <source>
        <dbReference type="PROSITE" id="PS51900"/>
    </source>
</evidence>
<evidence type="ECO:0000256" key="1">
    <source>
        <dbReference type="ARBA" id="ARBA00008857"/>
    </source>
</evidence>
<dbReference type="Gene3D" id="1.10.150.130">
    <property type="match status" value="1"/>
</dbReference>
<feature type="domain" description="Tyr recombinase" evidence="6">
    <location>
        <begin position="212"/>
        <end position="409"/>
    </location>
</feature>
<dbReference type="RefSeq" id="WP_253530798.1">
    <property type="nucleotide sequence ID" value="NZ_JAMZEL010000009.1"/>
</dbReference>
<evidence type="ECO:0000256" key="3">
    <source>
        <dbReference type="ARBA" id="ARBA00023125"/>
    </source>
</evidence>
<reference evidence="8 9" key="1">
    <citation type="submission" date="2022-06" db="EMBL/GenBank/DDBJ databases">
        <title>Runella sp. S5 genome sequencing.</title>
        <authorList>
            <person name="Park S."/>
        </authorList>
    </citation>
    <scope>NUCLEOTIDE SEQUENCE [LARGE SCALE GENOMIC DNA]</scope>
    <source>
        <strain evidence="8 9">S5</strain>
    </source>
</reference>
<accession>A0ABT1FSY5</accession>
<dbReference type="CDD" id="cd01185">
    <property type="entry name" value="INTN1_C_like"/>
    <property type="match status" value="1"/>
</dbReference>
<evidence type="ECO:0000256" key="2">
    <source>
        <dbReference type="ARBA" id="ARBA00022908"/>
    </source>
</evidence>
<dbReference type="Pfam" id="PF00589">
    <property type="entry name" value="Phage_integrase"/>
    <property type="match status" value="1"/>
</dbReference>
<organism evidence="8 9">
    <name type="scientific">Runella salmonicolor</name>
    <dbReference type="NCBI Taxonomy" id="2950278"/>
    <lineage>
        <taxon>Bacteria</taxon>
        <taxon>Pseudomonadati</taxon>
        <taxon>Bacteroidota</taxon>
        <taxon>Cytophagia</taxon>
        <taxon>Cytophagales</taxon>
        <taxon>Spirosomataceae</taxon>
        <taxon>Runella</taxon>
    </lineage>
</organism>
<gene>
    <name evidence="8" type="ORF">NCI00_20730</name>
</gene>
<dbReference type="PANTHER" id="PTHR30349:SF64">
    <property type="entry name" value="PROPHAGE INTEGRASE INTD-RELATED"/>
    <property type="match status" value="1"/>
</dbReference>
<name>A0ABT1FSY5_9BACT</name>
<evidence type="ECO:0000259" key="6">
    <source>
        <dbReference type="PROSITE" id="PS51898"/>
    </source>
</evidence>